<proteinExistence type="predicted"/>
<dbReference type="InterPro" id="IPR001173">
    <property type="entry name" value="Glyco_trans_2-like"/>
</dbReference>
<dbReference type="AlphaFoldDB" id="A0A2U8PHH6"/>
<keyword evidence="2" id="KW-1003">Cell membrane</keyword>
<organism evidence="8 9">
    <name type="scientific">Bradyrhizobium ottawaense</name>
    <dbReference type="NCBI Taxonomy" id="931866"/>
    <lineage>
        <taxon>Bacteria</taxon>
        <taxon>Pseudomonadati</taxon>
        <taxon>Pseudomonadota</taxon>
        <taxon>Alphaproteobacteria</taxon>
        <taxon>Hyphomicrobiales</taxon>
        <taxon>Nitrobacteraceae</taxon>
        <taxon>Bradyrhizobium</taxon>
    </lineage>
</organism>
<keyword evidence="6" id="KW-0812">Transmembrane</keyword>
<evidence type="ECO:0000256" key="1">
    <source>
        <dbReference type="ARBA" id="ARBA00004236"/>
    </source>
</evidence>
<keyword evidence="5 6" id="KW-0472">Membrane</keyword>
<feature type="domain" description="Glycosyltransferase 2-like" evidence="7">
    <location>
        <begin position="3"/>
        <end position="142"/>
    </location>
</feature>
<dbReference type="Pfam" id="PF00535">
    <property type="entry name" value="Glycos_transf_2"/>
    <property type="match status" value="1"/>
</dbReference>
<dbReference type="PANTHER" id="PTHR43646">
    <property type="entry name" value="GLYCOSYLTRANSFERASE"/>
    <property type="match status" value="1"/>
</dbReference>
<protein>
    <submittedName>
        <fullName evidence="8">Glycosyl transferase</fullName>
    </submittedName>
</protein>
<keyword evidence="4 8" id="KW-0808">Transferase</keyword>
<name>A0A2U8PHH6_9BRAD</name>
<keyword evidence="6" id="KW-1133">Transmembrane helix</keyword>
<reference evidence="8 9" key="1">
    <citation type="journal article" date="2014" name="Int. J. Syst. Evol. Microbiol.">
        <title>Bradyrhizobium ottawaense sp. nov., a symbiotic nitrogen fixing bacterium from root nodules of soybeans in Canada.</title>
        <authorList>
            <person name="Yu X."/>
            <person name="Cloutier S."/>
            <person name="Tambong J.T."/>
            <person name="Bromfield E.S."/>
        </authorList>
    </citation>
    <scope>NUCLEOTIDE SEQUENCE [LARGE SCALE GENOMIC DNA]</scope>
    <source>
        <strain evidence="8 9">OO99</strain>
    </source>
</reference>
<evidence type="ECO:0000256" key="3">
    <source>
        <dbReference type="ARBA" id="ARBA00022676"/>
    </source>
</evidence>
<dbReference type="EMBL" id="CP029425">
    <property type="protein sequence ID" value="AWL96954.1"/>
    <property type="molecule type" value="Genomic_DNA"/>
</dbReference>
<gene>
    <name evidence="8" type="ORF">CIT37_36195</name>
</gene>
<accession>A0A2U8PHH6</accession>
<dbReference type="Proteomes" id="UP000215703">
    <property type="component" value="Chromosome"/>
</dbReference>
<dbReference type="GeneID" id="92968104"/>
<dbReference type="InterPro" id="IPR029044">
    <property type="entry name" value="Nucleotide-diphossugar_trans"/>
</dbReference>
<reference evidence="8 9" key="2">
    <citation type="journal article" date="2017" name="Syst. Appl. Microbiol.">
        <title>Soybeans inoculated with root zone soils of Canadian native legumes harbour diverse and novel Bradyrhizobium spp. that possess agricultural potential.</title>
        <authorList>
            <person name="Bromfield E.S.P."/>
            <person name="Cloutier S."/>
            <person name="Tambong J.T."/>
            <person name="Tran Thi T.V."/>
        </authorList>
    </citation>
    <scope>NUCLEOTIDE SEQUENCE [LARGE SCALE GENOMIC DNA]</scope>
    <source>
        <strain evidence="8 9">OO99</strain>
    </source>
</reference>
<evidence type="ECO:0000256" key="5">
    <source>
        <dbReference type="ARBA" id="ARBA00023136"/>
    </source>
</evidence>
<evidence type="ECO:0000256" key="2">
    <source>
        <dbReference type="ARBA" id="ARBA00022475"/>
    </source>
</evidence>
<dbReference type="Gene3D" id="3.90.550.10">
    <property type="entry name" value="Spore Coat Polysaccharide Biosynthesis Protein SpsA, Chain A"/>
    <property type="match status" value="1"/>
</dbReference>
<dbReference type="RefSeq" id="WP_095426580.1">
    <property type="nucleotide sequence ID" value="NZ_CP029425.2"/>
</dbReference>
<evidence type="ECO:0000256" key="6">
    <source>
        <dbReference type="SAM" id="Phobius"/>
    </source>
</evidence>
<evidence type="ECO:0000256" key="4">
    <source>
        <dbReference type="ARBA" id="ARBA00022679"/>
    </source>
</evidence>
<evidence type="ECO:0000313" key="9">
    <source>
        <dbReference type="Proteomes" id="UP000215703"/>
    </source>
</evidence>
<keyword evidence="3" id="KW-0328">Glycosyltransferase</keyword>
<evidence type="ECO:0000259" key="7">
    <source>
        <dbReference type="Pfam" id="PF00535"/>
    </source>
</evidence>
<feature type="transmembrane region" description="Helical" evidence="6">
    <location>
        <begin position="233"/>
        <end position="255"/>
    </location>
</feature>
<dbReference type="PANTHER" id="PTHR43646:SF2">
    <property type="entry name" value="GLYCOSYLTRANSFERASE 2-LIKE DOMAIN-CONTAINING PROTEIN"/>
    <property type="match status" value="1"/>
</dbReference>
<dbReference type="GO" id="GO:0016757">
    <property type="term" value="F:glycosyltransferase activity"/>
    <property type="evidence" value="ECO:0007669"/>
    <property type="project" value="UniProtKB-KW"/>
</dbReference>
<dbReference type="KEGG" id="bot:CIT37_36195"/>
<sequence>MISVIIPHLNQADALEACLRSLDAQTLSRDLFEIIVVDNGSTVPPIDVIADHSGVRLEHEALPGPGPARNTGAACARGDILAFVDADCRAHPDWLTAIREAFQQARAATILGGEVRIRPAAEGRFTAIEAYESVFGFRNRLYVTKHGYSVTANLAVRRADFARIGPFPGIQFAEDMQWGQMAIRAGCEFRYIPGMIVFHPARRSLRELYAKWDRQIAHYRNTAQAARGWQLRWFATALLVLVSPAVGAITVLTSGRLHGISARLKAIAVLCAVRSHRTTRMLALLRREGTVVWNR</sequence>
<dbReference type="SUPFAM" id="SSF53448">
    <property type="entry name" value="Nucleotide-diphospho-sugar transferases"/>
    <property type="match status" value="1"/>
</dbReference>
<evidence type="ECO:0000313" key="8">
    <source>
        <dbReference type="EMBL" id="AWL96954.1"/>
    </source>
</evidence>
<dbReference type="GO" id="GO:0005886">
    <property type="term" value="C:plasma membrane"/>
    <property type="evidence" value="ECO:0007669"/>
    <property type="project" value="UniProtKB-SubCell"/>
</dbReference>
<comment type="subcellular location">
    <subcellularLocation>
        <location evidence="1">Cell membrane</location>
    </subcellularLocation>
</comment>